<accession>A0ABS5NF73</accession>
<organism evidence="1 2">
    <name type="scientific">Tsukamurella paurometabola</name>
    <name type="common">Corynebacterium paurometabolum</name>
    <dbReference type="NCBI Taxonomy" id="2061"/>
    <lineage>
        <taxon>Bacteria</taxon>
        <taxon>Bacillati</taxon>
        <taxon>Actinomycetota</taxon>
        <taxon>Actinomycetes</taxon>
        <taxon>Mycobacteriales</taxon>
        <taxon>Tsukamurellaceae</taxon>
        <taxon>Tsukamurella</taxon>
    </lineage>
</organism>
<sequence length="103" mass="11370">MEAFLGLVLMAGIAWFIFTSRPEKSEESEPAVGSVPGPAGGPQLVFVRTETVTVDRRDDLPAAIDRVRRDNTNRWMSEDLVLGEPQITNDGLTANISLWREQG</sequence>
<name>A0ABS5NF73_TSUPA</name>
<dbReference type="EMBL" id="JAGXOE010000045">
    <property type="protein sequence ID" value="MBS4102917.1"/>
    <property type="molecule type" value="Genomic_DNA"/>
</dbReference>
<evidence type="ECO:0000313" key="2">
    <source>
        <dbReference type="Proteomes" id="UP000676853"/>
    </source>
</evidence>
<proteinExistence type="predicted"/>
<keyword evidence="2" id="KW-1185">Reference proteome</keyword>
<dbReference type="RefSeq" id="WP_212554460.1">
    <property type="nucleotide sequence ID" value="NZ_JAGXOE010000045.1"/>
</dbReference>
<protein>
    <submittedName>
        <fullName evidence="1">Uncharacterized protein</fullName>
    </submittedName>
</protein>
<comment type="caution">
    <text evidence="1">The sequence shown here is derived from an EMBL/GenBank/DDBJ whole genome shotgun (WGS) entry which is preliminary data.</text>
</comment>
<evidence type="ECO:0000313" key="1">
    <source>
        <dbReference type="EMBL" id="MBS4102917.1"/>
    </source>
</evidence>
<dbReference type="Proteomes" id="UP000676853">
    <property type="component" value="Unassembled WGS sequence"/>
</dbReference>
<reference evidence="1 2" key="1">
    <citation type="submission" date="2021-04" db="EMBL/GenBank/DDBJ databases">
        <title>Whole genome sequence analysis of a thiophenic sulfur metabolizing bacteria.</title>
        <authorList>
            <person name="Akhtar N."/>
            <person name="Akram J."/>
            <person name="Aslam A."/>
        </authorList>
    </citation>
    <scope>NUCLEOTIDE SEQUENCE [LARGE SCALE GENOMIC DNA]</scope>
    <source>
        <strain evidence="1 2">3OW</strain>
    </source>
</reference>
<gene>
    <name evidence="1" type="ORF">KFZ73_16930</name>
</gene>